<comment type="caution">
    <text evidence="2">The sequence shown here is derived from an EMBL/GenBank/DDBJ whole genome shotgun (WGS) entry which is preliminary data.</text>
</comment>
<evidence type="ECO:0000313" key="2">
    <source>
        <dbReference type="EMBL" id="NHN27371.1"/>
    </source>
</evidence>
<dbReference type="RefSeq" id="WP_140963882.1">
    <property type="nucleotide sequence ID" value="NZ_VEVQ02000013.1"/>
</dbReference>
<organism evidence="2 3">
    <name type="scientific">Flavobacterium jejuense</name>
    <dbReference type="NCBI Taxonomy" id="1544455"/>
    <lineage>
        <taxon>Bacteria</taxon>
        <taxon>Pseudomonadati</taxon>
        <taxon>Bacteroidota</taxon>
        <taxon>Flavobacteriia</taxon>
        <taxon>Flavobacteriales</taxon>
        <taxon>Flavobacteriaceae</taxon>
        <taxon>Flavobacterium</taxon>
    </lineage>
</organism>
<accession>A0ABX0IZF0</accession>
<keyword evidence="1" id="KW-0472">Membrane</keyword>
<evidence type="ECO:0000256" key="1">
    <source>
        <dbReference type="SAM" id="Phobius"/>
    </source>
</evidence>
<keyword evidence="1" id="KW-0812">Transmembrane</keyword>
<dbReference type="Proteomes" id="UP000817854">
    <property type="component" value="Unassembled WGS sequence"/>
</dbReference>
<evidence type="ECO:0000313" key="3">
    <source>
        <dbReference type="Proteomes" id="UP000817854"/>
    </source>
</evidence>
<proteinExistence type="predicted"/>
<reference evidence="2" key="1">
    <citation type="submission" date="2019-05" db="EMBL/GenBank/DDBJ databases">
        <authorList>
            <person name="Lianzixin W."/>
        </authorList>
    </citation>
    <scope>NUCLEOTIDE SEQUENCE</scope>
    <source>
        <strain evidence="2">EC11</strain>
    </source>
</reference>
<feature type="transmembrane region" description="Helical" evidence="1">
    <location>
        <begin position="6"/>
        <end position="25"/>
    </location>
</feature>
<reference evidence="2" key="2">
    <citation type="submission" date="2020-02" db="EMBL/GenBank/DDBJ databases">
        <title>Flavobacterium profundi sp. nov., isolated from a deep-sea seamount.</title>
        <authorList>
            <person name="Zhang D.-C."/>
        </authorList>
    </citation>
    <scope>NUCLEOTIDE SEQUENCE</scope>
    <source>
        <strain evidence="2">EC11</strain>
    </source>
</reference>
<gene>
    <name evidence="2" type="ORF">FIA58_016955</name>
</gene>
<name>A0ABX0IZF0_9FLAO</name>
<dbReference type="EMBL" id="VEVQ02000013">
    <property type="protein sequence ID" value="NHN27371.1"/>
    <property type="molecule type" value="Genomic_DNA"/>
</dbReference>
<protein>
    <submittedName>
        <fullName evidence="2">Uncharacterized protein</fullName>
    </submittedName>
</protein>
<keyword evidence="1" id="KW-1133">Transmembrane helix</keyword>
<keyword evidence="3" id="KW-1185">Reference proteome</keyword>
<sequence length="177" mass="21048">MGNIFNPQNIIGIITLLVYCIIYFIQKAQFTKQNEILNKYEKIFSIINVDEIEKYVELQKKSISLSYSNREIELKNNEKHIELKFSELEAIFNNSSTNLEESNEIITKLQSLLKQNRAFINQINKLNIEEFKELYTIIEAMKTKSPKIFKEIYEKIYENTKKYDNLKREVLEKITCS</sequence>